<organism evidence="1 2">
    <name type="scientific">Enterobacter ludwigii</name>
    <dbReference type="NCBI Taxonomy" id="299767"/>
    <lineage>
        <taxon>Bacteria</taxon>
        <taxon>Pseudomonadati</taxon>
        <taxon>Pseudomonadota</taxon>
        <taxon>Gammaproteobacteria</taxon>
        <taxon>Enterobacterales</taxon>
        <taxon>Enterobacteriaceae</taxon>
        <taxon>Enterobacter</taxon>
        <taxon>Enterobacter cloacae complex</taxon>
    </lineage>
</organism>
<sequence>MNSDRGGARSSGVQRFHGSSLDIGVVSAANHHLAGFRQTTNDKQDGFLFVFHLRQTDWATVGKVVAQDICRTLRHVAQELLAQRLLGTFEGDKQRLGVHFLEEALDAAIVHFDQVFEQEHLVDNFLCQLAVEFADGGNDRLFLLRFHQVDDLCRRSHAAHFAALEVLAIEQVVQHFGQLRQRGWLDTTEGRDTQHHIVTQALFEQRQNIGRLATFEVDKNGGDNLRVLVADKVGGTLRLHKVERLNTAGGIARFQNVFQQAGGTLFAQRLDQHGAQIVVGVDVERGKLFGFLLKFRQHFRQLFVRDLAYVCHCRTENLYFALGEVFEHLGRTVFANGHQQDDAFIGA</sequence>
<dbReference type="AlphaFoldDB" id="G8LHY7"/>
<proteinExistence type="predicted"/>
<dbReference type="KEGG" id="eec:EcWSU1_02881"/>
<gene>
    <name evidence="1" type="ORF">EcWSU1_02881</name>
</gene>
<dbReference type="HOGENOM" id="CLU_899363_0_0_6"/>
<reference evidence="1 2" key="1">
    <citation type="journal article" date="2011" name="Stand. Genomic Sci.">
        <title>Complete genome of the onion pathogen Enterobacter cloacae EcWSU1.</title>
        <authorList>
            <person name="Humann J.L."/>
            <person name="Wildung M."/>
            <person name="Cheng C.H."/>
            <person name="Lee T."/>
            <person name="Stewart J.E."/>
            <person name="Drew J.C."/>
            <person name="Triplett E.W."/>
            <person name="Main D."/>
            <person name="Schroeder B.K."/>
        </authorList>
    </citation>
    <scope>NUCLEOTIDE SEQUENCE [LARGE SCALE GENOMIC DNA]</scope>
    <source>
        <strain evidence="1 2">EcWSU1</strain>
    </source>
</reference>
<evidence type="ECO:0000313" key="2">
    <source>
        <dbReference type="Proteomes" id="UP000007838"/>
    </source>
</evidence>
<name>G8LHY7_9ENTR</name>
<evidence type="ECO:0000313" key="1">
    <source>
        <dbReference type="EMBL" id="AEW74312.1"/>
    </source>
</evidence>
<protein>
    <submittedName>
        <fullName evidence="1">Uncharacterized protein</fullName>
    </submittedName>
</protein>
<dbReference type="Proteomes" id="UP000007838">
    <property type="component" value="Chromosome"/>
</dbReference>
<dbReference type="EMBL" id="CP002886">
    <property type="protein sequence ID" value="AEW74312.1"/>
    <property type="molecule type" value="Genomic_DNA"/>
</dbReference>
<accession>G8LHY7</accession>
<dbReference type="eggNOG" id="ENOG5033PBK">
    <property type="taxonomic scope" value="Bacteria"/>
</dbReference>